<evidence type="ECO:0000313" key="2">
    <source>
        <dbReference type="EMBL" id="CAL4200437.1"/>
    </source>
</evidence>
<name>A0AAV2SJE9_MEGNR</name>
<feature type="compositionally biased region" description="Basic and acidic residues" evidence="1">
    <location>
        <begin position="753"/>
        <end position="773"/>
    </location>
</feature>
<comment type="caution">
    <text evidence="2">The sequence shown here is derived from an EMBL/GenBank/DDBJ whole genome shotgun (WGS) entry which is preliminary data.</text>
</comment>
<feature type="region of interest" description="Disordered" evidence="1">
    <location>
        <begin position="1"/>
        <end position="22"/>
    </location>
</feature>
<feature type="compositionally biased region" description="Polar residues" evidence="1">
    <location>
        <begin position="1"/>
        <end position="10"/>
    </location>
</feature>
<feature type="region of interest" description="Disordered" evidence="1">
    <location>
        <begin position="197"/>
        <end position="315"/>
    </location>
</feature>
<feature type="region of interest" description="Disordered" evidence="1">
    <location>
        <begin position="834"/>
        <end position="879"/>
    </location>
</feature>
<accession>A0AAV2SJE9</accession>
<dbReference type="Proteomes" id="UP001497623">
    <property type="component" value="Unassembled WGS sequence"/>
</dbReference>
<dbReference type="AlphaFoldDB" id="A0AAV2SJE9"/>
<feature type="compositionally biased region" description="Polar residues" evidence="1">
    <location>
        <begin position="269"/>
        <end position="297"/>
    </location>
</feature>
<evidence type="ECO:0000313" key="3">
    <source>
        <dbReference type="Proteomes" id="UP001497623"/>
    </source>
</evidence>
<gene>
    <name evidence="2" type="ORF">MNOR_LOCUS37533</name>
</gene>
<proteinExistence type="predicted"/>
<feature type="compositionally biased region" description="Polar residues" evidence="1">
    <location>
        <begin position="225"/>
        <end position="257"/>
    </location>
</feature>
<sequence length="1174" mass="134118">MSKPNDTAKSNLGYHHPGKNGKHCCRPRTRYLMDQRYLREWISLIPKPPANFYLNNESRNNNIQDFDIKAPRLNQVTLQGKSNQTECFLSNPIEQEHANTSRSLPQTSNAAECFKKKRGRPFLKGNTETIDMENSISKGIKRAFGVINNKSKSSDNSFKDQKAESTTFIPPKFSTPSKNDSFINKPQLKTVNCQPNMSSIRMVRKGPAPASKKDSSHRSVMYSPGTLQKKLSSIQKSQPDAANTFKFSKTERINNNPRKMYTDQRISKKNTQVKSSLRNLRPKVSQSPPSNPLSSCSERSDDSDIDLNITQPSEDDDIDETYKEIGCEQQMLAQNKRGSFKGLDNISKITPDKNLKYVKEPITVVQSKLSHKKIDTKKVFNKPSMPKESTRPSLLIPDLFTKASGYDTKKLLNKSSMTKESTQPSLQIPNRFTNEIGYDEKNSKNLSTNHKQLYKSKNGNAERQRNFKENEIFSKKRIPKKSTTSQKLLRVESFSKEKVCQQPMLLEEISKSNKFLPIKERKSMYKTIEQLGTLPSKKKSKEIISREFIVENQTYESPKSKKVKKLCSKESGLSLAEKKIGVINENKMNKIVSRDNSYVISESEDHGELSSSGYLSKTSQDLTNEDNISNNSICHPTDELIDPNKYTNLFFKDGKKINRNVLKRHSRVLGEALSIIKDSDLKLGLGLKRLKSLLDDYLDNPKSFPFSFESKYNDTKKVTNKKLKLQTDSPDTSYSCELEEIEVTMTLRNSEPEHSFNKEYHSAPLKNKNDSPKTMKNKNVFANTVPMEKVQKGIISQKCEDMHHIYSKTNDSKLKLTAESTNFNLEENGNKIVQSYSRKSEIDKDDTESPQISKEKGTVSSSSSEDSSESTSSDSYSTDDELVADELLAESTGTITNNLCDKSISNDFCLTPKLSLEYTSVNDMTEKYTPAKNVQSDLNLSSESNDEEECFNNSLNFINSKEKQCNEYSTELNFRDTSVKEYNTTDSKENVENRKRRVVTVDNSSDLKITIQRKLNECLDKKKQDKEMEQNLINNSFQDLSFTNYECLDKTKPTNSENCDPNYQLPWARTSLILNDDLALSENSSPPSSTKKHRISWNKRKEWDNDFDENEDEIDDVLSEGMENEEKGLSEEEIENEDNEYDTELDYEIDEINEEKNLIRQEASLTSMHNLMSK</sequence>
<evidence type="ECO:0000256" key="1">
    <source>
        <dbReference type="SAM" id="MobiDB-lite"/>
    </source>
</evidence>
<feature type="compositionally biased region" description="Low complexity" evidence="1">
    <location>
        <begin position="860"/>
        <end position="876"/>
    </location>
</feature>
<dbReference type="EMBL" id="CAXKWB010076461">
    <property type="protein sequence ID" value="CAL4200437.1"/>
    <property type="molecule type" value="Genomic_DNA"/>
</dbReference>
<organism evidence="2 3">
    <name type="scientific">Meganyctiphanes norvegica</name>
    <name type="common">Northern krill</name>
    <name type="synonym">Thysanopoda norvegica</name>
    <dbReference type="NCBI Taxonomy" id="48144"/>
    <lineage>
        <taxon>Eukaryota</taxon>
        <taxon>Metazoa</taxon>
        <taxon>Ecdysozoa</taxon>
        <taxon>Arthropoda</taxon>
        <taxon>Crustacea</taxon>
        <taxon>Multicrustacea</taxon>
        <taxon>Malacostraca</taxon>
        <taxon>Eumalacostraca</taxon>
        <taxon>Eucarida</taxon>
        <taxon>Euphausiacea</taxon>
        <taxon>Euphausiidae</taxon>
        <taxon>Meganyctiphanes</taxon>
    </lineage>
</organism>
<feature type="compositionally biased region" description="Acidic residues" evidence="1">
    <location>
        <begin position="1131"/>
        <end position="1141"/>
    </location>
</feature>
<feature type="compositionally biased region" description="Polar residues" evidence="1">
    <location>
        <begin position="164"/>
        <end position="184"/>
    </location>
</feature>
<feature type="region of interest" description="Disordered" evidence="1">
    <location>
        <begin position="753"/>
        <end position="775"/>
    </location>
</feature>
<reference evidence="2 3" key="1">
    <citation type="submission" date="2024-05" db="EMBL/GenBank/DDBJ databases">
        <authorList>
            <person name="Wallberg A."/>
        </authorList>
    </citation>
    <scope>NUCLEOTIDE SEQUENCE [LARGE SCALE GENOMIC DNA]</scope>
</reference>
<keyword evidence="3" id="KW-1185">Reference proteome</keyword>
<feature type="region of interest" description="Disordered" evidence="1">
    <location>
        <begin position="1119"/>
        <end position="1141"/>
    </location>
</feature>
<feature type="region of interest" description="Disordered" evidence="1">
    <location>
        <begin position="149"/>
        <end position="184"/>
    </location>
</feature>
<protein>
    <submittedName>
        <fullName evidence="2">Uncharacterized protein</fullName>
    </submittedName>
</protein>